<sequence length="119" mass="13665">MIRSLIIILEIAVLVTLLRTSFVQYFLSDIQVSLSDWMTEVSLIAERQELDALRDAIAPVTTHMRDYQKAYMEDITSRKVKVQNFHHLYCEKGDKNPYVYGASLSQICSAIRQSHLLAS</sequence>
<keyword evidence="1" id="KW-0472">Membrane</keyword>
<name>A0ABS8G735_9ALTE</name>
<evidence type="ECO:0000313" key="2">
    <source>
        <dbReference type="EMBL" id="MCC2616407.1"/>
    </source>
</evidence>
<keyword evidence="3" id="KW-1185">Reference proteome</keyword>
<evidence type="ECO:0000313" key="3">
    <source>
        <dbReference type="Proteomes" id="UP001520878"/>
    </source>
</evidence>
<gene>
    <name evidence="2" type="ORF">LJ739_09160</name>
</gene>
<feature type="transmembrane region" description="Helical" evidence="1">
    <location>
        <begin position="7"/>
        <end position="27"/>
    </location>
</feature>
<comment type="caution">
    <text evidence="2">The sequence shown here is derived from an EMBL/GenBank/DDBJ whole genome shotgun (WGS) entry which is preliminary data.</text>
</comment>
<keyword evidence="1" id="KW-0812">Transmembrane</keyword>
<protein>
    <submittedName>
        <fullName evidence="2">Uncharacterized protein</fullName>
    </submittedName>
</protein>
<dbReference type="RefSeq" id="WP_229159647.1">
    <property type="nucleotide sequence ID" value="NZ_JAJEWP010000002.1"/>
</dbReference>
<dbReference type="Proteomes" id="UP001520878">
    <property type="component" value="Unassembled WGS sequence"/>
</dbReference>
<accession>A0ABS8G735</accession>
<evidence type="ECO:0000256" key="1">
    <source>
        <dbReference type="SAM" id="Phobius"/>
    </source>
</evidence>
<proteinExistence type="predicted"/>
<keyword evidence="1" id="KW-1133">Transmembrane helix</keyword>
<reference evidence="2 3" key="1">
    <citation type="submission" date="2021-10" db="EMBL/GenBank/DDBJ databases">
        <title>Draft genome of Aestuariibacter halophilus JC2043.</title>
        <authorList>
            <person name="Emsley S.A."/>
            <person name="Pfannmuller K.M."/>
            <person name="Ushijima B."/>
            <person name="Saw J.H."/>
            <person name="Videau P."/>
        </authorList>
    </citation>
    <scope>NUCLEOTIDE SEQUENCE [LARGE SCALE GENOMIC DNA]</scope>
    <source>
        <strain evidence="2 3">JC2043</strain>
    </source>
</reference>
<dbReference type="EMBL" id="JAJEWP010000002">
    <property type="protein sequence ID" value="MCC2616407.1"/>
    <property type="molecule type" value="Genomic_DNA"/>
</dbReference>
<organism evidence="2 3">
    <name type="scientific">Fluctibacter halophilus</name>
    <dbReference type="NCBI Taxonomy" id="226011"/>
    <lineage>
        <taxon>Bacteria</taxon>
        <taxon>Pseudomonadati</taxon>
        <taxon>Pseudomonadota</taxon>
        <taxon>Gammaproteobacteria</taxon>
        <taxon>Alteromonadales</taxon>
        <taxon>Alteromonadaceae</taxon>
        <taxon>Fluctibacter</taxon>
    </lineage>
</organism>